<dbReference type="PANTHER" id="PTHR42973">
    <property type="entry name" value="BINDING OXIDOREDUCTASE, PUTATIVE (AFU_ORTHOLOGUE AFUA_1G17690)-RELATED"/>
    <property type="match status" value="1"/>
</dbReference>
<dbReference type="Gene3D" id="3.30.465.10">
    <property type="match status" value="2"/>
</dbReference>
<dbReference type="GO" id="GO:0050660">
    <property type="term" value="F:flavin adenine dinucleotide binding"/>
    <property type="evidence" value="ECO:0007669"/>
    <property type="project" value="InterPro"/>
</dbReference>
<evidence type="ECO:0000313" key="6">
    <source>
        <dbReference type="EMBL" id="PGH10151.1"/>
    </source>
</evidence>
<evidence type="ECO:0000256" key="4">
    <source>
        <dbReference type="ARBA" id="ARBA00023002"/>
    </source>
</evidence>
<dbReference type="Proteomes" id="UP000223968">
    <property type="component" value="Unassembled WGS sequence"/>
</dbReference>
<gene>
    <name evidence="6" type="ORF">AJ79_05506</name>
</gene>
<name>A0A2B7XN01_9EURO</name>
<keyword evidence="2" id="KW-0285">Flavoprotein</keyword>
<proteinExistence type="inferred from homology"/>
<evidence type="ECO:0000256" key="2">
    <source>
        <dbReference type="ARBA" id="ARBA00022630"/>
    </source>
</evidence>
<dbReference type="InterPro" id="IPR036318">
    <property type="entry name" value="FAD-bd_PCMH-like_sf"/>
</dbReference>
<dbReference type="InterPro" id="IPR050416">
    <property type="entry name" value="FAD-linked_Oxidoreductase"/>
</dbReference>
<keyword evidence="7" id="KW-1185">Reference proteome</keyword>
<sequence length="238" mass="25524">MASLSSALVAVLEGLSGFQASSQYRETILTNANELNGIFQPKDVDRSKGRAVMACEASRILFQDNAVVPQDPTYQEMKEKIWTEGNWQSAACFLKAQNTIEVTFALKIVTYFRANFAIRSGGHNPNVGFSSVGDHGVVIDLGALNAISLSKNRDVASIRPGAVWDKVYEEMNKREVAVVGGRIPGVGVGDSLLAVVLGDSSVVQANATENPDLFRSLKGGGPNFGKKIHSPLEIEIGN</sequence>
<dbReference type="InterPro" id="IPR016169">
    <property type="entry name" value="FAD-bd_PCMH_sub2"/>
</dbReference>
<keyword evidence="4" id="KW-0560">Oxidoreductase</keyword>
<dbReference type="Pfam" id="PF01565">
    <property type="entry name" value="FAD_binding_4"/>
    <property type="match status" value="1"/>
</dbReference>
<dbReference type="SUPFAM" id="SSF56176">
    <property type="entry name" value="FAD-binding/transporter-associated domain-like"/>
    <property type="match status" value="1"/>
</dbReference>
<dbReference type="PANTHER" id="PTHR42973:SF54">
    <property type="entry name" value="FAD-BINDING PCMH-TYPE DOMAIN-CONTAINING PROTEIN"/>
    <property type="match status" value="1"/>
</dbReference>
<evidence type="ECO:0000256" key="1">
    <source>
        <dbReference type="ARBA" id="ARBA00005466"/>
    </source>
</evidence>
<dbReference type="AlphaFoldDB" id="A0A2B7XN01"/>
<dbReference type="GO" id="GO:0016491">
    <property type="term" value="F:oxidoreductase activity"/>
    <property type="evidence" value="ECO:0007669"/>
    <property type="project" value="UniProtKB-KW"/>
</dbReference>
<reference evidence="6 7" key="1">
    <citation type="submission" date="2017-10" db="EMBL/GenBank/DDBJ databases">
        <title>Comparative genomics in systemic dimorphic fungi from Ajellomycetaceae.</title>
        <authorList>
            <person name="Munoz J.F."/>
            <person name="Mcewen J.G."/>
            <person name="Clay O.K."/>
            <person name="Cuomo C.A."/>
        </authorList>
    </citation>
    <scope>NUCLEOTIDE SEQUENCE [LARGE SCALE GENOMIC DNA]</scope>
    <source>
        <strain evidence="6 7">UAMH5409</strain>
    </source>
</reference>
<keyword evidence="3" id="KW-0274">FAD</keyword>
<evidence type="ECO:0000313" key="7">
    <source>
        <dbReference type="Proteomes" id="UP000223968"/>
    </source>
</evidence>
<protein>
    <recommendedName>
        <fullName evidence="5">FAD linked oxidase N-terminal domain-containing protein</fullName>
    </recommendedName>
</protein>
<comment type="caution">
    <text evidence="6">The sequence shown here is derived from an EMBL/GenBank/DDBJ whole genome shotgun (WGS) entry which is preliminary data.</text>
</comment>
<dbReference type="STRING" id="1447875.A0A2B7XN01"/>
<feature type="domain" description="FAD linked oxidase N-terminal" evidence="5">
    <location>
        <begin position="91"/>
        <end position="189"/>
    </location>
</feature>
<organism evidence="6 7">
    <name type="scientific">Helicocarpus griseus UAMH5409</name>
    <dbReference type="NCBI Taxonomy" id="1447875"/>
    <lineage>
        <taxon>Eukaryota</taxon>
        <taxon>Fungi</taxon>
        <taxon>Dikarya</taxon>
        <taxon>Ascomycota</taxon>
        <taxon>Pezizomycotina</taxon>
        <taxon>Eurotiomycetes</taxon>
        <taxon>Eurotiomycetidae</taxon>
        <taxon>Onygenales</taxon>
        <taxon>Ajellomycetaceae</taxon>
        <taxon>Helicocarpus</taxon>
    </lineage>
</organism>
<accession>A0A2B7XN01</accession>
<dbReference type="OrthoDB" id="2151789at2759"/>
<dbReference type="InterPro" id="IPR006094">
    <property type="entry name" value="Oxid_FAD_bind_N"/>
</dbReference>
<dbReference type="EMBL" id="PDNB01000088">
    <property type="protein sequence ID" value="PGH10151.1"/>
    <property type="molecule type" value="Genomic_DNA"/>
</dbReference>
<evidence type="ECO:0000256" key="3">
    <source>
        <dbReference type="ARBA" id="ARBA00022827"/>
    </source>
</evidence>
<comment type="similarity">
    <text evidence="1">Belongs to the oxygen-dependent FAD-linked oxidoreductase family.</text>
</comment>
<evidence type="ECO:0000259" key="5">
    <source>
        <dbReference type="Pfam" id="PF01565"/>
    </source>
</evidence>